<evidence type="ECO:0000259" key="6">
    <source>
        <dbReference type="PROSITE" id="PS50011"/>
    </source>
</evidence>
<protein>
    <submittedName>
        <fullName evidence="7">CBL-interacting protein kinase 26</fullName>
        <ecNumber evidence="7">2.7.11.1</ecNumber>
    </submittedName>
</protein>
<organism evidence="7 8">
    <name type="scientific">Blattamonas nauphoetae</name>
    <dbReference type="NCBI Taxonomy" id="2049346"/>
    <lineage>
        <taxon>Eukaryota</taxon>
        <taxon>Metamonada</taxon>
        <taxon>Preaxostyla</taxon>
        <taxon>Oxymonadida</taxon>
        <taxon>Blattamonas</taxon>
    </lineage>
</organism>
<dbReference type="Proteomes" id="UP001281761">
    <property type="component" value="Unassembled WGS sequence"/>
</dbReference>
<proteinExistence type="predicted"/>
<sequence length="594" mass="66004">MPPTNSVQQDQQIIAQFGYQDIRYITHGEFGHVFRAKKNGADVAIKTIAMSVFRQQEYSIALDMKNTDCQNIIKVIEKKQHDATMVVLLVMEYANSGTLSQLIDGVYYTPNEDLARSYLRQLLNGLKAIHDAGYAHRDLKCDNVYLDQPFPNAPFVIKIGDMGMCKRDVSEDLMHTMIGTPLNWAPEMLSPTRPFLGLQRHYSNKVDIWAAGCIFYQLLTRVHPFAAKTPNELTQKVNAGVKRAAGISDSAFDLIGHLLDPNPSTRYNCEQALRHPFFPTSQYANQLTKSRLVFNAPPPVMNKPRPFGENQPKPKTVATGNKSPSPGPQKPGQPFVAAPPPICTYAEMNKGAESLCQYLLGREVYADVIAIFGYIEGRRQAVLGSRPPGSPAPLETPFSKPFYDKGLSGAQKKEVPHLFSTALLQLMSSKGADQEVTRRGKLATLQEIIGSTVSGEVVIFTQALQRAPVHLVWGGVNEESLKNVCAHIDNFLMSGGSEIYVKKEEENKMNDPAFMNIVRGRAVKDGLALFSFLSKDTRLSSTITFRTDKFGNKAAETQTDVKRDTKRQYAIISLTYRLTGRCAQMAKTLAKAFE</sequence>
<dbReference type="InterPro" id="IPR008271">
    <property type="entry name" value="Ser/Thr_kinase_AS"/>
</dbReference>
<evidence type="ECO:0000313" key="7">
    <source>
        <dbReference type="EMBL" id="KAK2958085.1"/>
    </source>
</evidence>
<keyword evidence="2" id="KW-0547">Nucleotide-binding</keyword>
<name>A0ABQ9Y2Y5_9EUKA</name>
<dbReference type="InterPro" id="IPR011009">
    <property type="entry name" value="Kinase-like_dom_sf"/>
</dbReference>
<evidence type="ECO:0000313" key="8">
    <source>
        <dbReference type="Proteomes" id="UP001281761"/>
    </source>
</evidence>
<comment type="caution">
    <text evidence="7">The sequence shown here is derived from an EMBL/GenBank/DDBJ whole genome shotgun (WGS) entry which is preliminary data.</text>
</comment>
<feature type="domain" description="Protein kinase" evidence="6">
    <location>
        <begin position="19"/>
        <end position="278"/>
    </location>
</feature>
<keyword evidence="8" id="KW-1185">Reference proteome</keyword>
<dbReference type="PANTHER" id="PTHR24348:SF22">
    <property type="entry name" value="NON-SPECIFIC SERINE_THREONINE PROTEIN KINASE"/>
    <property type="match status" value="1"/>
</dbReference>
<reference evidence="7 8" key="1">
    <citation type="journal article" date="2022" name="bioRxiv">
        <title>Genomics of Preaxostyla Flagellates Illuminates Evolutionary Transitions and the Path Towards Mitochondrial Loss.</title>
        <authorList>
            <person name="Novak L.V.F."/>
            <person name="Treitli S.C."/>
            <person name="Pyrih J."/>
            <person name="Halakuc P."/>
            <person name="Pipaliya S.V."/>
            <person name="Vacek V."/>
            <person name="Brzon O."/>
            <person name="Soukal P."/>
            <person name="Eme L."/>
            <person name="Dacks J.B."/>
            <person name="Karnkowska A."/>
            <person name="Elias M."/>
            <person name="Hampl V."/>
        </authorList>
    </citation>
    <scope>NUCLEOTIDE SEQUENCE [LARGE SCALE GENOMIC DNA]</scope>
    <source>
        <strain evidence="7">NAU3</strain>
        <tissue evidence="7">Gut</tissue>
    </source>
</reference>
<evidence type="ECO:0000256" key="5">
    <source>
        <dbReference type="SAM" id="MobiDB-lite"/>
    </source>
</evidence>
<keyword evidence="3 7" id="KW-0418">Kinase</keyword>
<dbReference type="GO" id="GO:0004674">
    <property type="term" value="F:protein serine/threonine kinase activity"/>
    <property type="evidence" value="ECO:0007669"/>
    <property type="project" value="UniProtKB-EC"/>
</dbReference>
<dbReference type="PROSITE" id="PS00108">
    <property type="entry name" value="PROTEIN_KINASE_ST"/>
    <property type="match status" value="1"/>
</dbReference>
<dbReference type="EMBL" id="JARBJD010000041">
    <property type="protein sequence ID" value="KAK2958085.1"/>
    <property type="molecule type" value="Genomic_DNA"/>
</dbReference>
<evidence type="ECO:0000256" key="1">
    <source>
        <dbReference type="ARBA" id="ARBA00022679"/>
    </source>
</evidence>
<dbReference type="SUPFAM" id="SSF56112">
    <property type="entry name" value="Protein kinase-like (PK-like)"/>
    <property type="match status" value="1"/>
</dbReference>
<keyword evidence="1 7" id="KW-0808">Transferase</keyword>
<accession>A0ABQ9Y2Y5</accession>
<keyword evidence="4" id="KW-0067">ATP-binding</keyword>
<evidence type="ECO:0000256" key="3">
    <source>
        <dbReference type="ARBA" id="ARBA00022777"/>
    </source>
</evidence>
<dbReference type="PROSITE" id="PS50011">
    <property type="entry name" value="PROTEIN_KINASE_DOM"/>
    <property type="match status" value="1"/>
</dbReference>
<evidence type="ECO:0000256" key="4">
    <source>
        <dbReference type="ARBA" id="ARBA00022840"/>
    </source>
</evidence>
<evidence type="ECO:0000256" key="2">
    <source>
        <dbReference type="ARBA" id="ARBA00022741"/>
    </source>
</evidence>
<dbReference type="Pfam" id="PF00069">
    <property type="entry name" value="Pkinase"/>
    <property type="match status" value="1"/>
</dbReference>
<dbReference type="PANTHER" id="PTHR24348">
    <property type="entry name" value="SERINE/THREONINE-PROTEIN KINASE UNC-51-RELATED"/>
    <property type="match status" value="1"/>
</dbReference>
<dbReference type="InterPro" id="IPR000719">
    <property type="entry name" value="Prot_kinase_dom"/>
</dbReference>
<dbReference type="InterPro" id="IPR045269">
    <property type="entry name" value="Atg1-like"/>
</dbReference>
<dbReference type="Gene3D" id="1.10.510.10">
    <property type="entry name" value="Transferase(Phosphotransferase) domain 1"/>
    <property type="match status" value="1"/>
</dbReference>
<gene>
    <name evidence="7" type="ORF">BLNAU_7012</name>
</gene>
<dbReference type="EC" id="2.7.11.1" evidence="7"/>
<dbReference type="SMART" id="SM00220">
    <property type="entry name" value="S_TKc"/>
    <property type="match status" value="1"/>
</dbReference>
<feature type="region of interest" description="Disordered" evidence="5">
    <location>
        <begin position="298"/>
        <end position="335"/>
    </location>
</feature>
<feature type="compositionally biased region" description="Pro residues" evidence="5">
    <location>
        <begin position="325"/>
        <end position="335"/>
    </location>
</feature>